<dbReference type="SMART" id="SM00540">
    <property type="entry name" value="LEM"/>
    <property type="match status" value="1"/>
</dbReference>
<dbReference type="OrthoDB" id="118234at2759"/>
<proteinExistence type="predicted"/>
<evidence type="ECO:0000256" key="7">
    <source>
        <dbReference type="SAM" id="Phobius"/>
    </source>
</evidence>
<feature type="compositionally biased region" description="Polar residues" evidence="6">
    <location>
        <begin position="104"/>
        <end position="138"/>
    </location>
</feature>
<dbReference type="PROSITE" id="PS50954">
    <property type="entry name" value="LEM"/>
    <property type="match status" value="1"/>
</dbReference>
<protein>
    <recommendedName>
        <fullName evidence="8">LEM domain-containing protein</fullName>
    </recommendedName>
</protein>
<dbReference type="Gene3D" id="1.10.10.1180">
    <property type="entry name" value="MAN1, winged-helix domain"/>
    <property type="match status" value="1"/>
</dbReference>
<comment type="subcellular location">
    <subcellularLocation>
        <location evidence="1">Nucleus inner membrane</location>
        <topology evidence="1">Multi-pass membrane protein</topology>
    </subcellularLocation>
</comment>
<feature type="compositionally biased region" description="Acidic residues" evidence="6">
    <location>
        <begin position="235"/>
        <end position="245"/>
    </location>
</feature>
<dbReference type="FunFam" id="1.10.720.40:FF:000001">
    <property type="entry name" value="LEM domain containing 2, isoform CRA_a"/>
    <property type="match status" value="1"/>
</dbReference>
<accession>A0A8S1HDV7</accession>
<feature type="transmembrane region" description="Helical" evidence="7">
    <location>
        <begin position="364"/>
        <end position="389"/>
    </location>
</feature>
<keyword evidence="4 7" id="KW-0472">Membrane</keyword>
<dbReference type="SUPFAM" id="SSF63451">
    <property type="entry name" value="LEM domain"/>
    <property type="match status" value="1"/>
</dbReference>
<dbReference type="Pfam" id="PF03020">
    <property type="entry name" value="LEM"/>
    <property type="match status" value="1"/>
</dbReference>
<evidence type="ECO:0000313" key="9">
    <source>
        <dbReference type="EMBL" id="CAD6192468.1"/>
    </source>
</evidence>
<keyword evidence="5" id="KW-0539">Nucleus</keyword>
<keyword evidence="10" id="KW-1185">Reference proteome</keyword>
<feature type="compositionally biased region" description="Low complexity" evidence="6">
    <location>
        <begin position="47"/>
        <end position="86"/>
    </location>
</feature>
<dbReference type="PANTHER" id="PTHR13428:SF12">
    <property type="entry name" value="INNER NUCLEAR MEMBRANE PROTEIN MAN1"/>
    <property type="match status" value="1"/>
</dbReference>
<feature type="compositionally biased region" description="Basic and acidic residues" evidence="6">
    <location>
        <begin position="157"/>
        <end position="167"/>
    </location>
</feature>
<evidence type="ECO:0000256" key="2">
    <source>
        <dbReference type="ARBA" id="ARBA00022692"/>
    </source>
</evidence>
<evidence type="ECO:0000259" key="8">
    <source>
        <dbReference type="PROSITE" id="PS50954"/>
    </source>
</evidence>
<evidence type="ECO:0000256" key="1">
    <source>
        <dbReference type="ARBA" id="ARBA00004473"/>
    </source>
</evidence>
<dbReference type="AlphaFoldDB" id="A0A8S1HDV7"/>
<evidence type="ECO:0000256" key="3">
    <source>
        <dbReference type="ARBA" id="ARBA00022989"/>
    </source>
</evidence>
<feature type="domain" description="LEM" evidence="8">
    <location>
        <begin position="2"/>
        <end position="46"/>
    </location>
</feature>
<dbReference type="GO" id="GO:0030514">
    <property type="term" value="P:negative regulation of BMP signaling pathway"/>
    <property type="evidence" value="ECO:0007669"/>
    <property type="project" value="TreeGrafter"/>
</dbReference>
<evidence type="ECO:0000313" key="10">
    <source>
        <dbReference type="Proteomes" id="UP000835052"/>
    </source>
</evidence>
<dbReference type="CDD" id="cd12940">
    <property type="entry name" value="LEM_LAP2_LEMD1"/>
    <property type="match status" value="1"/>
</dbReference>
<keyword evidence="2 7" id="KW-0812">Transmembrane</keyword>
<evidence type="ECO:0000256" key="5">
    <source>
        <dbReference type="ARBA" id="ARBA00023242"/>
    </source>
</evidence>
<organism evidence="9 10">
    <name type="scientific">Caenorhabditis auriculariae</name>
    <dbReference type="NCBI Taxonomy" id="2777116"/>
    <lineage>
        <taxon>Eukaryota</taxon>
        <taxon>Metazoa</taxon>
        <taxon>Ecdysozoa</taxon>
        <taxon>Nematoda</taxon>
        <taxon>Chromadorea</taxon>
        <taxon>Rhabditida</taxon>
        <taxon>Rhabditina</taxon>
        <taxon>Rhabditomorpha</taxon>
        <taxon>Rhabditoidea</taxon>
        <taxon>Rhabditidae</taxon>
        <taxon>Peloderinae</taxon>
        <taxon>Caenorhabditis</taxon>
    </lineage>
</organism>
<dbReference type="Gene3D" id="1.10.720.40">
    <property type="match status" value="1"/>
</dbReference>
<feature type="region of interest" description="Disordered" evidence="6">
    <location>
        <begin position="225"/>
        <end position="246"/>
    </location>
</feature>
<name>A0A8S1HDV7_9PELO</name>
<feature type="transmembrane region" description="Helical" evidence="7">
    <location>
        <begin position="318"/>
        <end position="339"/>
    </location>
</feature>
<dbReference type="InterPro" id="IPR052277">
    <property type="entry name" value="INM_ESCRT-Associated"/>
</dbReference>
<dbReference type="GO" id="GO:0005637">
    <property type="term" value="C:nuclear inner membrane"/>
    <property type="evidence" value="ECO:0007669"/>
    <property type="project" value="UniProtKB-SubCell"/>
</dbReference>
<dbReference type="InterPro" id="IPR011015">
    <property type="entry name" value="LEM/LEM-like_dom_sf"/>
</dbReference>
<dbReference type="InterPro" id="IPR003887">
    <property type="entry name" value="LEM_dom"/>
</dbReference>
<comment type="caution">
    <text evidence="9">The sequence shown here is derived from an EMBL/GenBank/DDBJ whole genome shotgun (WGS) entry which is preliminary data.</text>
</comment>
<keyword evidence="3 7" id="KW-1133">Transmembrane helix</keyword>
<evidence type="ECO:0000256" key="6">
    <source>
        <dbReference type="SAM" id="MobiDB-lite"/>
    </source>
</evidence>
<gene>
    <name evidence="9" type="ORF">CAUJ_LOCUS8387</name>
</gene>
<dbReference type="PANTHER" id="PTHR13428">
    <property type="entry name" value="INNER NUCLEAR MEMBRANE PROTEIN MAN1 LEM DOMAIN CONTAINING PROTEIN"/>
    <property type="match status" value="1"/>
</dbReference>
<evidence type="ECO:0000256" key="4">
    <source>
        <dbReference type="ARBA" id="ARBA00023136"/>
    </source>
</evidence>
<feature type="compositionally biased region" description="Acidic residues" evidence="6">
    <location>
        <begin position="90"/>
        <end position="100"/>
    </location>
</feature>
<dbReference type="GO" id="GO:0006998">
    <property type="term" value="P:nuclear envelope organization"/>
    <property type="evidence" value="ECO:0007669"/>
    <property type="project" value="TreeGrafter"/>
</dbReference>
<dbReference type="GO" id="GO:0031490">
    <property type="term" value="F:chromatin DNA binding"/>
    <property type="evidence" value="ECO:0007669"/>
    <property type="project" value="TreeGrafter"/>
</dbReference>
<dbReference type="Proteomes" id="UP000835052">
    <property type="component" value="Unassembled WGS sequence"/>
</dbReference>
<dbReference type="EMBL" id="CAJGYM010000028">
    <property type="protein sequence ID" value="CAD6192468.1"/>
    <property type="molecule type" value="Genomic_DNA"/>
</dbReference>
<feature type="region of interest" description="Disordered" evidence="6">
    <location>
        <begin position="41"/>
        <end position="198"/>
    </location>
</feature>
<reference evidence="9" key="1">
    <citation type="submission" date="2020-10" db="EMBL/GenBank/DDBJ databases">
        <authorList>
            <person name="Kikuchi T."/>
        </authorList>
    </citation>
    <scope>NUCLEOTIDE SEQUENCE</scope>
    <source>
        <strain evidence="9">NKZ352</strain>
    </source>
</reference>
<sequence length="485" mass="54034">MGVDVENLSDAELKEQLKSHGVNVGPIVGTTRSIFEKKLRDILSGKVKPNNKPVSSNSSESSKPTSVRQKASSSSASSQSSSVPRKVVSEEEESDEDDEPIVSPSFTPNTTNKPVTSTPESFSTPDSSDNSNATSSYRHTAISEKRGNVSSSTARQEVLESRQRIDRPGATPPRNKTLRTPFVANGSPKSKHAGESRVRTSVIASYTSPKHPVSSRKILSTPGIRTMHDLGSTTAEEDDDEEDGIESNRVIYTSDASDRQNFLGRTWDRVLGYDFKTSSKPGERYDFRVGGSRTSVIKDPRTGKYIVKQTKAFSFSDALRICLITLCVLFGVLVVAYAITNQRESVKGFFESLKSAFRDTFNLFYRYTVLPALVSLFAVLLACGAFFGYKKYKEECDKEEDARFELIDRILKMIEDSSKEGVSYISQPHVRDVLFPPSRRRKTELARWEKAVAFIDTNESRVATEVRVLPNGHECAVWKWIGRRF</sequence>
<dbReference type="InterPro" id="IPR041885">
    <property type="entry name" value="MAN1_winged_helix_dom"/>
</dbReference>